<evidence type="ECO:0000313" key="1">
    <source>
        <dbReference type="EMBL" id="KAJ9130559.1"/>
    </source>
</evidence>
<dbReference type="AlphaFoldDB" id="A0AA38R0K2"/>
<proteinExistence type="predicted"/>
<dbReference type="Proteomes" id="UP001174694">
    <property type="component" value="Unassembled WGS sequence"/>
</dbReference>
<organism evidence="1 2">
    <name type="scientific">Pleurostoma richardsiae</name>
    <dbReference type="NCBI Taxonomy" id="41990"/>
    <lineage>
        <taxon>Eukaryota</taxon>
        <taxon>Fungi</taxon>
        <taxon>Dikarya</taxon>
        <taxon>Ascomycota</taxon>
        <taxon>Pezizomycotina</taxon>
        <taxon>Sordariomycetes</taxon>
        <taxon>Sordariomycetidae</taxon>
        <taxon>Calosphaeriales</taxon>
        <taxon>Pleurostomataceae</taxon>
        <taxon>Pleurostoma</taxon>
    </lineage>
</organism>
<gene>
    <name evidence="1" type="ORF">NKR23_g12141</name>
</gene>
<evidence type="ECO:0000313" key="2">
    <source>
        <dbReference type="Proteomes" id="UP001174694"/>
    </source>
</evidence>
<protein>
    <submittedName>
        <fullName evidence="1">Uncharacterized protein</fullName>
    </submittedName>
</protein>
<reference evidence="1" key="1">
    <citation type="submission" date="2022-07" db="EMBL/GenBank/DDBJ databases">
        <title>Fungi with potential for degradation of polypropylene.</title>
        <authorList>
            <person name="Gostincar C."/>
        </authorList>
    </citation>
    <scope>NUCLEOTIDE SEQUENCE</scope>
    <source>
        <strain evidence="1">EXF-13308</strain>
    </source>
</reference>
<comment type="caution">
    <text evidence="1">The sequence shown here is derived from an EMBL/GenBank/DDBJ whole genome shotgun (WGS) entry which is preliminary data.</text>
</comment>
<keyword evidence="2" id="KW-1185">Reference proteome</keyword>
<name>A0AA38R0K2_9PEZI</name>
<dbReference type="EMBL" id="JANBVO010000085">
    <property type="protein sequence ID" value="KAJ9130559.1"/>
    <property type="molecule type" value="Genomic_DNA"/>
</dbReference>
<sequence>MPDRQIVILCQCVDGTVAVREDGCFPEAGSMNEAAQLYGDDVWFVRFVDMTAAMLVWLAKFRTFQEVLGSLCSRAMDGPRYSYIQLLAMEVAEKLAILKTMRRTYDTDWHLDIVPMLHELARISDRGAIYEDK</sequence>
<accession>A0AA38R0K2</accession>